<keyword evidence="2" id="KW-1185">Reference proteome</keyword>
<reference evidence="1 2" key="1">
    <citation type="submission" date="2018-10" db="EMBL/GenBank/DDBJ databases">
        <title>Co-occurring genomic capacity for anaerobic methane metabolism and dissimilatory sulfite reduction discovered in the Korarchaeota.</title>
        <authorList>
            <person name="Mckay L.J."/>
            <person name="Dlakic M."/>
            <person name="Fields M.W."/>
            <person name="Delmont T.O."/>
            <person name="Eren A.M."/>
            <person name="Jay Z.J."/>
            <person name="Klingelsmith K.B."/>
            <person name="Rusch D.B."/>
            <person name="Inskeep W.P."/>
        </authorList>
    </citation>
    <scope>NUCLEOTIDE SEQUENCE [LARGE SCALE GENOMIC DNA]</scope>
    <source>
        <strain evidence="1 2">MDKW</strain>
    </source>
</reference>
<evidence type="ECO:0000313" key="2">
    <source>
        <dbReference type="Proteomes" id="UP000277582"/>
    </source>
</evidence>
<gene>
    <name evidence="1" type="ORF">D6D85_00350</name>
</gene>
<dbReference type="RefSeq" id="WP_125670048.1">
    <property type="nucleotide sequence ID" value="NZ_RCOS01000007.1"/>
</dbReference>
<accession>A0A3R9XA51</accession>
<dbReference type="AlphaFoldDB" id="A0A3R9XA51"/>
<organism evidence="1 2">
    <name type="scientific">Candidatus Methanodesulfokora washburnensis</name>
    <dbReference type="NCBI Taxonomy" id="2478471"/>
    <lineage>
        <taxon>Archaea</taxon>
        <taxon>Thermoproteota</taxon>
        <taxon>Candidatus Korarchaeia</taxon>
        <taxon>Candidatus Korarchaeia incertae sedis</taxon>
        <taxon>Candidatus Methanodesulfokora</taxon>
    </lineage>
</organism>
<proteinExistence type="predicted"/>
<sequence>MVDKKVPCRYCIHFLLLVEKIPNIGEDGWCSRKKRFRSSNSEPCEEFEPRAVNPLIKYLPKRPMGIPRSQNVFRGIDATKYVSVPEYLKKVFTGWYK</sequence>
<evidence type="ECO:0000313" key="1">
    <source>
        <dbReference type="EMBL" id="RSN79020.1"/>
    </source>
</evidence>
<dbReference type="EMBL" id="RCOS01000007">
    <property type="protein sequence ID" value="RSN79020.1"/>
    <property type="molecule type" value="Genomic_DNA"/>
</dbReference>
<protein>
    <submittedName>
        <fullName evidence="1">Uncharacterized protein</fullName>
    </submittedName>
</protein>
<comment type="caution">
    <text evidence="1">The sequence shown here is derived from an EMBL/GenBank/DDBJ whole genome shotgun (WGS) entry which is preliminary data.</text>
</comment>
<name>A0A3R9XA51_9CREN</name>
<dbReference type="Proteomes" id="UP000277582">
    <property type="component" value="Unassembled WGS sequence"/>
</dbReference>